<dbReference type="RefSeq" id="WP_098038525.1">
    <property type="nucleotide sequence ID" value="NZ_CWGJ01000015.1"/>
</dbReference>
<accession>A0A0H5E5Z9</accession>
<evidence type="ECO:0000313" key="2">
    <source>
        <dbReference type="Proteomes" id="UP000220251"/>
    </source>
</evidence>
<protein>
    <submittedName>
        <fullName evidence="1">Uncharacterized protein</fullName>
    </submittedName>
</protein>
<proteinExistence type="predicted"/>
<keyword evidence="2" id="KW-1185">Reference proteome</keyword>
<dbReference type="Proteomes" id="UP000220251">
    <property type="component" value="Unassembled WGS sequence"/>
</dbReference>
<evidence type="ECO:0000313" key="1">
    <source>
        <dbReference type="EMBL" id="CRX38665.1"/>
    </source>
</evidence>
<sequence length="149" mass="17203">MTSIPKNPLESGMMAALKEVNNFSKRHEEIRSHKGIFKSDEETEKKFDSLLNNLMELRNALQDSKAIKGKASRVIDEEMREKIASALSFFESPSKIKRREEKMRVLQGTLFWEKLFGFQTLLENLQDERLKRGRRVERIDNSGSGKQGG</sequence>
<dbReference type="AlphaFoldDB" id="A0A0H5E5Z9"/>
<name>A0A0H5E5Z9_9BACT</name>
<gene>
    <name evidence="1" type="ORF">ELAC_1326</name>
</gene>
<reference evidence="2" key="1">
    <citation type="submission" date="2015-06" db="EMBL/GenBank/DDBJ databases">
        <authorList>
            <person name="Bertelli C."/>
        </authorList>
    </citation>
    <scope>NUCLEOTIDE SEQUENCE [LARGE SCALE GENOMIC DNA]</scope>
    <source>
        <strain evidence="2">CRIB-30</strain>
    </source>
</reference>
<organism evidence="1 2">
    <name type="scientific">Estrella lausannensis</name>
    <dbReference type="NCBI Taxonomy" id="483423"/>
    <lineage>
        <taxon>Bacteria</taxon>
        <taxon>Pseudomonadati</taxon>
        <taxon>Chlamydiota</taxon>
        <taxon>Chlamydiia</taxon>
        <taxon>Parachlamydiales</taxon>
        <taxon>Candidatus Criblamydiaceae</taxon>
        <taxon>Estrella</taxon>
    </lineage>
</organism>
<dbReference type="EMBL" id="CWGJ01000015">
    <property type="protein sequence ID" value="CRX38665.1"/>
    <property type="molecule type" value="Genomic_DNA"/>
</dbReference>